<keyword evidence="1" id="KW-0548">Nucleotidyltransferase</keyword>
<dbReference type="PANTHER" id="PTHR21485:SF3">
    <property type="entry name" value="N-ACYLNEURAMINATE CYTIDYLYLTRANSFERASE"/>
    <property type="match status" value="1"/>
</dbReference>
<dbReference type="Gene3D" id="3.90.550.10">
    <property type="entry name" value="Spore Coat Polysaccharide Biosynthesis Protein SpsA, Chain A"/>
    <property type="match status" value="1"/>
</dbReference>
<name>A0ABS0Z9U1_9GAMM</name>
<dbReference type="RefSeq" id="WP_199461811.1">
    <property type="nucleotide sequence ID" value="NZ_JAEMUH010000004.1"/>
</dbReference>
<dbReference type="PANTHER" id="PTHR21485">
    <property type="entry name" value="HAD SUPERFAMILY MEMBERS CMAS AND KDSC"/>
    <property type="match status" value="1"/>
</dbReference>
<evidence type="ECO:0000313" key="2">
    <source>
        <dbReference type="Proteomes" id="UP000598488"/>
    </source>
</evidence>
<keyword evidence="1" id="KW-0808">Transferase</keyword>
<dbReference type="InterPro" id="IPR050793">
    <property type="entry name" value="CMP-NeuNAc_synthase"/>
</dbReference>
<dbReference type="InterPro" id="IPR029044">
    <property type="entry name" value="Nucleotide-diphossugar_trans"/>
</dbReference>
<dbReference type="EMBL" id="JAEMUH010000004">
    <property type="protein sequence ID" value="MBJ7549968.1"/>
    <property type="molecule type" value="Genomic_DNA"/>
</dbReference>
<reference evidence="1 2" key="1">
    <citation type="submission" date="2020-12" db="EMBL/GenBank/DDBJ databases">
        <title>Comparative genome analysis of fungal antagonists Marinomonas ostreistagni 398 and M. spartinae 468.</title>
        <authorList>
            <person name="Fields J.L."/>
            <person name="Mavrodi O.V."/>
            <person name="Biber P.D."/>
            <person name="Indest K.J."/>
            <person name="Mavrodi D.V."/>
        </authorList>
    </citation>
    <scope>NUCLEOTIDE SEQUENCE [LARGE SCALE GENOMIC DNA]</scope>
    <source>
        <strain evidence="1 2">USM7</strain>
    </source>
</reference>
<accession>A0ABS0Z9U1</accession>
<gene>
    <name evidence="1" type="ORF">JHD44_04695</name>
</gene>
<organism evidence="1 2">
    <name type="scientific">Marinomonas ostreistagni</name>
    <dbReference type="NCBI Taxonomy" id="359209"/>
    <lineage>
        <taxon>Bacteria</taxon>
        <taxon>Pseudomonadati</taxon>
        <taxon>Pseudomonadota</taxon>
        <taxon>Gammaproteobacteria</taxon>
        <taxon>Oceanospirillales</taxon>
        <taxon>Oceanospirillaceae</taxon>
        <taxon>Marinomonas</taxon>
    </lineage>
</organism>
<dbReference type="CDD" id="cd02513">
    <property type="entry name" value="CMP-NeuAc_Synthase"/>
    <property type="match status" value="1"/>
</dbReference>
<proteinExistence type="predicted"/>
<protein>
    <submittedName>
        <fullName evidence="1">Acylneuraminate cytidylyltransferase family protein</fullName>
    </submittedName>
</protein>
<dbReference type="InterPro" id="IPR003329">
    <property type="entry name" value="Cytidylyl_trans"/>
</dbReference>
<evidence type="ECO:0000313" key="1">
    <source>
        <dbReference type="EMBL" id="MBJ7549968.1"/>
    </source>
</evidence>
<dbReference type="GO" id="GO:0016779">
    <property type="term" value="F:nucleotidyltransferase activity"/>
    <property type="evidence" value="ECO:0007669"/>
    <property type="project" value="UniProtKB-KW"/>
</dbReference>
<comment type="caution">
    <text evidence="1">The sequence shown here is derived from an EMBL/GenBank/DDBJ whole genome shotgun (WGS) entry which is preliminary data.</text>
</comment>
<dbReference type="SUPFAM" id="SSF53448">
    <property type="entry name" value="Nucleotide-diphospho-sugar transferases"/>
    <property type="match status" value="1"/>
</dbReference>
<keyword evidence="2" id="KW-1185">Reference proteome</keyword>
<dbReference type="Pfam" id="PF02348">
    <property type="entry name" value="CTP_transf_3"/>
    <property type="match status" value="1"/>
</dbReference>
<sequence>MKTICIIPARGGSKGLPGKNIRVLAGKPLIHWPIKAAIASGVIDDVFVSTDDPDIAEQARLAGALVPFLRPSKFAEDLTTTEDTLQQALLEFEAYSNQKFDIAVFLTATDVFRHPSWIKEAITTLVNNPEIESAFAVHKTTKNYWHKNEEGEWERVLPWMREYSSRQIRNKTYREDTGLTCASRAWLWREGRRIGDKVHLIPNDNSETVIDIHSAFDLFLAQKAIDYLVEHRPERVPLFSEELK</sequence>
<dbReference type="Proteomes" id="UP000598488">
    <property type="component" value="Unassembled WGS sequence"/>
</dbReference>